<keyword evidence="3" id="KW-1185">Reference proteome</keyword>
<feature type="compositionally biased region" description="Basic and acidic residues" evidence="1">
    <location>
        <begin position="58"/>
        <end position="82"/>
    </location>
</feature>
<feature type="compositionally biased region" description="Low complexity" evidence="1">
    <location>
        <begin position="101"/>
        <end position="112"/>
    </location>
</feature>
<dbReference type="GeneID" id="72002523"/>
<name>A0ABQ8K4M1_9APHY</name>
<evidence type="ECO:0000313" key="2">
    <source>
        <dbReference type="EMBL" id="KAH9831849.1"/>
    </source>
</evidence>
<gene>
    <name evidence="2" type="ORF">C8Q71DRAFT_726696</name>
</gene>
<dbReference type="EMBL" id="JADCUA010000024">
    <property type="protein sequence ID" value="KAH9831849.1"/>
    <property type="molecule type" value="Genomic_DNA"/>
</dbReference>
<accession>A0ABQ8K4M1</accession>
<feature type="compositionally biased region" description="Pro residues" evidence="1">
    <location>
        <begin position="113"/>
        <end position="128"/>
    </location>
</feature>
<protein>
    <submittedName>
        <fullName evidence="2">Uncharacterized protein</fullName>
    </submittedName>
</protein>
<proteinExistence type="predicted"/>
<evidence type="ECO:0000313" key="3">
    <source>
        <dbReference type="Proteomes" id="UP000814176"/>
    </source>
</evidence>
<feature type="compositionally biased region" description="Polar residues" evidence="1">
    <location>
        <begin position="88"/>
        <end position="100"/>
    </location>
</feature>
<dbReference type="Proteomes" id="UP000814176">
    <property type="component" value="Unassembled WGS sequence"/>
</dbReference>
<reference evidence="2 3" key="1">
    <citation type="journal article" date="2021" name="Environ. Microbiol.">
        <title>Gene family expansions and transcriptome signatures uncover fungal adaptations to wood decay.</title>
        <authorList>
            <person name="Hage H."/>
            <person name="Miyauchi S."/>
            <person name="Viragh M."/>
            <person name="Drula E."/>
            <person name="Min B."/>
            <person name="Chaduli D."/>
            <person name="Navarro D."/>
            <person name="Favel A."/>
            <person name="Norest M."/>
            <person name="Lesage-Meessen L."/>
            <person name="Balint B."/>
            <person name="Merenyi Z."/>
            <person name="de Eugenio L."/>
            <person name="Morin E."/>
            <person name="Martinez A.T."/>
            <person name="Baldrian P."/>
            <person name="Stursova M."/>
            <person name="Martinez M.J."/>
            <person name="Novotny C."/>
            <person name="Magnuson J.K."/>
            <person name="Spatafora J.W."/>
            <person name="Maurice S."/>
            <person name="Pangilinan J."/>
            <person name="Andreopoulos W."/>
            <person name="LaButti K."/>
            <person name="Hundley H."/>
            <person name="Na H."/>
            <person name="Kuo A."/>
            <person name="Barry K."/>
            <person name="Lipzen A."/>
            <person name="Henrissat B."/>
            <person name="Riley R."/>
            <person name="Ahrendt S."/>
            <person name="Nagy L.G."/>
            <person name="Grigoriev I.V."/>
            <person name="Martin F."/>
            <person name="Rosso M.N."/>
        </authorList>
    </citation>
    <scope>NUCLEOTIDE SEQUENCE [LARGE SCALE GENOMIC DNA]</scope>
    <source>
        <strain evidence="2 3">CIRM-BRFM 1785</strain>
    </source>
</reference>
<comment type="caution">
    <text evidence="2">The sequence shown here is derived from an EMBL/GenBank/DDBJ whole genome shotgun (WGS) entry which is preliminary data.</text>
</comment>
<evidence type="ECO:0000256" key="1">
    <source>
        <dbReference type="SAM" id="MobiDB-lite"/>
    </source>
</evidence>
<feature type="region of interest" description="Disordered" evidence="1">
    <location>
        <begin position="27"/>
        <end position="171"/>
    </location>
</feature>
<organism evidence="2 3">
    <name type="scientific">Rhodofomes roseus</name>
    <dbReference type="NCBI Taxonomy" id="34475"/>
    <lineage>
        <taxon>Eukaryota</taxon>
        <taxon>Fungi</taxon>
        <taxon>Dikarya</taxon>
        <taxon>Basidiomycota</taxon>
        <taxon>Agaricomycotina</taxon>
        <taxon>Agaricomycetes</taxon>
        <taxon>Polyporales</taxon>
        <taxon>Rhodofomes</taxon>
    </lineage>
</organism>
<feature type="compositionally biased region" description="Low complexity" evidence="1">
    <location>
        <begin position="137"/>
        <end position="150"/>
    </location>
</feature>
<sequence length="202" mass="21857">MAESTEPSSLAVRLASRRAVQVLHNAYASPVPSNKAARNMKNAGQAGDTQNARTAQHGGREETTKRNEEEGHGVYRQNEHRGLLLKGTSRTPFSRGTSNGPLALPSCPTAAPLSPPPMRPSAAPPAPPLRRRIQCTSSAASTSAHQQSASRARRRVQRAREPPRAAAQDDVAVAQLSARPIDRAPVLTHVWQAFRSRQQKFL</sequence>
<dbReference type="RefSeq" id="XP_047774946.1">
    <property type="nucleotide sequence ID" value="XM_047921791.1"/>
</dbReference>